<dbReference type="InterPro" id="IPR004794">
    <property type="entry name" value="Eubact_RibD"/>
</dbReference>
<dbReference type="Gene3D" id="3.40.140.10">
    <property type="entry name" value="Cytidine Deaminase, domain 2"/>
    <property type="match status" value="1"/>
</dbReference>
<dbReference type="PIRSF" id="PIRSF006769">
    <property type="entry name" value="RibD"/>
    <property type="match status" value="1"/>
</dbReference>
<dbReference type="GO" id="GO:0008703">
    <property type="term" value="F:5-amino-6-(5-phosphoribosylamino)uracil reductase activity"/>
    <property type="evidence" value="ECO:0007669"/>
    <property type="project" value="UniProtKB-EC"/>
</dbReference>
<evidence type="ECO:0000256" key="9">
    <source>
        <dbReference type="ARBA" id="ARBA00022857"/>
    </source>
</evidence>
<gene>
    <name evidence="17" type="primary">ribD</name>
    <name evidence="17" type="ORF">V757_12380</name>
</gene>
<feature type="binding site" evidence="14">
    <location>
        <position position="214"/>
    </location>
    <ligand>
        <name>substrate</name>
    </ligand>
</feature>
<feature type="binding site" evidence="14">
    <location>
        <position position="178"/>
    </location>
    <ligand>
        <name>substrate</name>
    </ligand>
</feature>
<evidence type="ECO:0000313" key="17">
    <source>
        <dbReference type="EMBL" id="ETD66608.1"/>
    </source>
</evidence>
<dbReference type="AlphaFoldDB" id="V8FSD7"/>
<comment type="catalytic activity">
    <reaction evidence="12">
        <text>2,5-diamino-6-hydroxy-4-(5-phosphoribosylamino)-pyrimidine + H2O + H(+) = 5-amino-6-(5-phospho-D-ribosylamino)uracil + NH4(+)</text>
        <dbReference type="Rhea" id="RHEA:21868"/>
        <dbReference type="ChEBI" id="CHEBI:15377"/>
        <dbReference type="ChEBI" id="CHEBI:15378"/>
        <dbReference type="ChEBI" id="CHEBI:28938"/>
        <dbReference type="ChEBI" id="CHEBI:58453"/>
        <dbReference type="ChEBI" id="CHEBI:58614"/>
        <dbReference type="EC" id="3.5.4.26"/>
    </reaction>
</comment>
<dbReference type="InterPro" id="IPR016192">
    <property type="entry name" value="APOBEC/CMP_deaminase_Zn-bd"/>
</dbReference>
<feature type="binding site" evidence="14">
    <location>
        <position position="210"/>
    </location>
    <ligand>
        <name>NADP(+)</name>
        <dbReference type="ChEBI" id="CHEBI:58349"/>
    </ligand>
</feature>
<dbReference type="PANTHER" id="PTHR38011:SF7">
    <property type="entry name" value="2,5-DIAMINO-6-RIBOSYLAMINO-4(3H)-PYRIMIDINONE 5'-PHOSPHATE REDUCTASE"/>
    <property type="match status" value="1"/>
</dbReference>
<dbReference type="InterPro" id="IPR002125">
    <property type="entry name" value="CMP_dCMP_dom"/>
</dbReference>
<dbReference type="GO" id="GO:0008835">
    <property type="term" value="F:diaminohydroxyphosphoribosylaminopyrimidine deaminase activity"/>
    <property type="evidence" value="ECO:0007669"/>
    <property type="project" value="UniProtKB-EC"/>
</dbReference>
<keyword evidence="8 12" id="KW-0862">Zinc</keyword>
<sequence>MTISENDLQYMQQALALAQSVLYITDPNPRVGCVIVHNQHIIGEGATQQAGGPHAEIVAIQDAKNKGNVALLKGATFYVTLEPCSHFGRTPPCANALIQHQISRVVIASLDPNPLVGGQGVNRLREAGIQVDVATQFVEQALAINPGFISRMSKGKPWVWSKLATSLDGKLALKNGVSQWITGEASRKDGQHWRARSSVVLTGIGTVLKDNPQLNVRSFITPRQPIRAVIDGKFQIPINAKIFNGDKVIVYTYTDDELKRETLEQKNVEIINASKTSEGFVDLQDVWADFQQRGFNEVHVEAGPTLNGALWQQGLIDELLVYMAPKIIGPGQEMFALNALSQLDGLTPLTWVDTQLIGTDIRLRLRQAARWNELLDVMQRAE</sequence>
<organism evidence="17 18">
    <name type="scientific">Pelistega indica</name>
    <dbReference type="NCBI Taxonomy" id="1414851"/>
    <lineage>
        <taxon>Bacteria</taxon>
        <taxon>Pseudomonadati</taxon>
        <taxon>Pseudomonadota</taxon>
        <taxon>Betaproteobacteria</taxon>
        <taxon>Burkholderiales</taxon>
        <taxon>Alcaligenaceae</taxon>
        <taxon>Pelistega</taxon>
    </lineage>
</organism>
<dbReference type="NCBIfam" id="TIGR00326">
    <property type="entry name" value="eubact_ribD"/>
    <property type="match status" value="1"/>
</dbReference>
<dbReference type="Pfam" id="PF00383">
    <property type="entry name" value="dCMP_cyt_deam_1"/>
    <property type="match status" value="1"/>
</dbReference>
<feature type="binding site" evidence="15">
    <location>
        <position position="93"/>
    </location>
    <ligand>
        <name>Zn(2+)</name>
        <dbReference type="ChEBI" id="CHEBI:29105"/>
        <note>catalytic</note>
    </ligand>
</feature>
<reference evidence="17 18" key="1">
    <citation type="submission" date="2013-11" db="EMBL/GenBank/DDBJ databases">
        <title>Genomic analysis of Pelistega sp. HM-7.</title>
        <authorList>
            <person name="Kumbhare S.V."/>
            <person name="Shetty S.A."/>
            <person name="Sharma O."/>
            <person name="Dhotre D.P."/>
        </authorList>
    </citation>
    <scope>NUCLEOTIDE SEQUENCE [LARGE SCALE GENOMIC DNA]</scope>
    <source>
        <strain evidence="17 18">HM-7</strain>
    </source>
</reference>
<dbReference type="GO" id="GO:0009231">
    <property type="term" value="P:riboflavin biosynthetic process"/>
    <property type="evidence" value="ECO:0007669"/>
    <property type="project" value="UniProtKB-UniPathway"/>
</dbReference>
<feature type="domain" description="CMP/dCMP-type deaminase" evidence="16">
    <location>
        <begin position="5"/>
        <end position="132"/>
    </location>
</feature>
<keyword evidence="7 12" id="KW-0479">Metal-binding</keyword>
<dbReference type="InterPro" id="IPR016193">
    <property type="entry name" value="Cytidine_deaminase-like"/>
</dbReference>
<dbReference type="Pfam" id="PF01872">
    <property type="entry name" value="RibD_C"/>
    <property type="match status" value="1"/>
</dbReference>
<evidence type="ECO:0000259" key="16">
    <source>
        <dbReference type="PROSITE" id="PS51747"/>
    </source>
</evidence>
<dbReference type="OrthoDB" id="9800865at2"/>
<comment type="cofactor">
    <cofactor evidence="12 15">
        <name>Zn(2+)</name>
        <dbReference type="ChEBI" id="CHEBI:29105"/>
    </cofactor>
    <text evidence="12 15">Binds 1 zinc ion.</text>
</comment>
<dbReference type="SUPFAM" id="SSF53927">
    <property type="entry name" value="Cytidine deaminase-like"/>
    <property type="match status" value="1"/>
</dbReference>
<evidence type="ECO:0000256" key="14">
    <source>
        <dbReference type="PIRSR" id="PIRSR006769-2"/>
    </source>
</evidence>
<comment type="catalytic activity">
    <reaction evidence="12">
        <text>5-amino-6-(5-phospho-D-ribitylamino)uracil + NADP(+) = 5-amino-6-(5-phospho-D-ribosylamino)uracil + NADPH + H(+)</text>
        <dbReference type="Rhea" id="RHEA:17845"/>
        <dbReference type="ChEBI" id="CHEBI:15378"/>
        <dbReference type="ChEBI" id="CHEBI:57783"/>
        <dbReference type="ChEBI" id="CHEBI:58349"/>
        <dbReference type="ChEBI" id="CHEBI:58421"/>
        <dbReference type="ChEBI" id="CHEBI:58453"/>
        <dbReference type="EC" id="1.1.1.193"/>
    </reaction>
</comment>
<feature type="binding site" evidence="14">
    <location>
        <position position="164"/>
    </location>
    <ligand>
        <name>NADP(+)</name>
        <dbReference type="ChEBI" id="CHEBI:58349"/>
    </ligand>
</feature>
<name>V8FSD7_9BURK</name>
<evidence type="ECO:0000256" key="4">
    <source>
        <dbReference type="ARBA" id="ARBA00005259"/>
    </source>
</evidence>
<dbReference type="EMBL" id="AYSV01000138">
    <property type="protein sequence ID" value="ETD66608.1"/>
    <property type="molecule type" value="Genomic_DNA"/>
</dbReference>
<dbReference type="EC" id="1.1.1.193" evidence="12"/>
<feature type="active site" description="Proton donor" evidence="13">
    <location>
        <position position="56"/>
    </location>
</feature>
<keyword evidence="6 12" id="KW-0686">Riboflavin biosynthesis</keyword>
<keyword evidence="9 12" id="KW-0521">NADP</keyword>
<comment type="pathway">
    <text evidence="2 12">Cofactor biosynthesis; riboflavin biosynthesis; 5-amino-6-(D-ribitylamino)uracil from GTP: step 2/4.</text>
</comment>
<keyword evidence="11" id="KW-0511">Multifunctional enzyme</keyword>
<feature type="binding site" evidence="14">
    <location>
        <position position="206"/>
    </location>
    <ligand>
        <name>substrate</name>
    </ligand>
</feature>
<dbReference type="Proteomes" id="UP000018766">
    <property type="component" value="Unassembled WGS sequence"/>
</dbReference>
<evidence type="ECO:0000256" key="1">
    <source>
        <dbReference type="ARBA" id="ARBA00002151"/>
    </source>
</evidence>
<feature type="binding site" evidence="14">
    <location>
        <position position="217"/>
    </location>
    <ligand>
        <name>substrate</name>
    </ligand>
</feature>
<dbReference type="InterPro" id="IPR011549">
    <property type="entry name" value="RibD_C"/>
</dbReference>
<dbReference type="PROSITE" id="PS51747">
    <property type="entry name" value="CYT_DCMP_DEAMINASES_2"/>
    <property type="match status" value="1"/>
</dbReference>
<dbReference type="InterPro" id="IPR050765">
    <property type="entry name" value="Riboflavin_Biosynth_HTPR"/>
</dbReference>
<protein>
    <recommendedName>
        <fullName evidence="12">Riboflavin biosynthesis protein RibD</fullName>
    </recommendedName>
    <domain>
        <recommendedName>
            <fullName evidence="12">Diaminohydroxyphosphoribosylaminopyrimidine deaminase</fullName>
            <shortName evidence="12">DRAP deaminase</shortName>
            <ecNumber evidence="12">3.5.4.26</ecNumber>
        </recommendedName>
        <alternativeName>
            <fullName evidence="12">Riboflavin-specific deaminase</fullName>
        </alternativeName>
    </domain>
    <domain>
        <recommendedName>
            <fullName evidence="12">5-amino-6-(5-phosphoribosylamino)uracil reductase</fullName>
            <ecNumber evidence="12">1.1.1.193</ecNumber>
        </recommendedName>
        <alternativeName>
            <fullName evidence="12">HTP reductase</fullName>
        </alternativeName>
    </domain>
</protein>
<dbReference type="GO" id="GO:0008270">
    <property type="term" value="F:zinc ion binding"/>
    <property type="evidence" value="ECO:0007669"/>
    <property type="project" value="InterPro"/>
</dbReference>
<evidence type="ECO:0000256" key="11">
    <source>
        <dbReference type="ARBA" id="ARBA00023268"/>
    </source>
</evidence>
<evidence type="ECO:0000256" key="8">
    <source>
        <dbReference type="ARBA" id="ARBA00022833"/>
    </source>
</evidence>
<feature type="binding site" evidence="14">
    <location>
        <position position="194"/>
    </location>
    <ligand>
        <name>substrate</name>
    </ligand>
</feature>
<evidence type="ECO:0000256" key="6">
    <source>
        <dbReference type="ARBA" id="ARBA00022619"/>
    </source>
</evidence>
<dbReference type="SUPFAM" id="SSF53597">
    <property type="entry name" value="Dihydrofolate reductase-like"/>
    <property type="match status" value="1"/>
</dbReference>
<feature type="binding site" evidence="14">
    <location>
        <position position="301"/>
    </location>
    <ligand>
        <name>substrate</name>
    </ligand>
</feature>
<evidence type="ECO:0000313" key="18">
    <source>
        <dbReference type="Proteomes" id="UP000018766"/>
    </source>
</evidence>
<feature type="binding site" evidence="15">
    <location>
        <position position="54"/>
    </location>
    <ligand>
        <name>Zn(2+)</name>
        <dbReference type="ChEBI" id="CHEBI:29105"/>
        <note>catalytic</note>
    </ligand>
</feature>
<dbReference type="GO" id="GO:0050661">
    <property type="term" value="F:NADP binding"/>
    <property type="evidence" value="ECO:0007669"/>
    <property type="project" value="InterPro"/>
</dbReference>
<feature type="binding site" evidence="14">
    <location>
        <begin position="303"/>
        <end position="309"/>
    </location>
    <ligand>
        <name>NADP(+)</name>
        <dbReference type="ChEBI" id="CHEBI:58349"/>
    </ligand>
</feature>
<accession>V8FSD7</accession>
<proteinExistence type="inferred from homology"/>
<evidence type="ECO:0000256" key="15">
    <source>
        <dbReference type="PIRSR" id="PIRSR006769-3"/>
    </source>
</evidence>
<evidence type="ECO:0000256" key="10">
    <source>
        <dbReference type="ARBA" id="ARBA00023002"/>
    </source>
</evidence>
<dbReference type="PROSITE" id="PS00903">
    <property type="entry name" value="CYT_DCMP_DEAMINASES_1"/>
    <property type="match status" value="1"/>
</dbReference>
<evidence type="ECO:0000256" key="13">
    <source>
        <dbReference type="PIRSR" id="PIRSR006769-1"/>
    </source>
</evidence>
<dbReference type="EC" id="3.5.4.26" evidence="12"/>
<dbReference type="NCBIfam" id="TIGR00227">
    <property type="entry name" value="ribD_Cterm"/>
    <property type="match status" value="1"/>
</dbReference>
<keyword evidence="18" id="KW-1185">Reference proteome</keyword>
<evidence type="ECO:0000256" key="7">
    <source>
        <dbReference type="ARBA" id="ARBA00022723"/>
    </source>
</evidence>
<dbReference type="PANTHER" id="PTHR38011">
    <property type="entry name" value="DIHYDROFOLATE REDUCTASE FAMILY PROTEIN (AFU_ORTHOLOGUE AFUA_8G06820)"/>
    <property type="match status" value="1"/>
</dbReference>
<keyword evidence="10 12" id="KW-0560">Oxidoreductase</keyword>
<comment type="caution">
    <text evidence="17">The sequence shown here is derived from an EMBL/GenBank/DDBJ whole genome shotgun (WGS) entry which is preliminary data.</text>
</comment>
<comment type="function">
    <text evidence="1 12">Converts 2,5-diamino-6-(ribosylamino)-4(3h)-pyrimidinone 5'-phosphate into 5-amino-6-(ribosylamino)-2,4(1h,3h)-pyrimidinedione 5'-phosphate.</text>
</comment>
<dbReference type="UniPathway" id="UPA00275">
    <property type="reaction ID" value="UER00401"/>
</dbReference>
<evidence type="ECO:0000256" key="2">
    <source>
        <dbReference type="ARBA" id="ARBA00004882"/>
    </source>
</evidence>
<comment type="similarity">
    <text evidence="4 12">In the N-terminal section; belongs to the cytidine and deoxycytidylate deaminase family.</text>
</comment>
<feature type="binding site" evidence="15">
    <location>
        <position position="84"/>
    </location>
    <ligand>
        <name>Zn(2+)</name>
        <dbReference type="ChEBI" id="CHEBI:29105"/>
        <note>catalytic</note>
    </ligand>
</feature>
<evidence type="ECO:0000256" key="5">
    <source>
        <dbReference type="ARBA" id="ARBA00007417"/>
    </source>
</evidence>
<comment type="pathway">
    <text evidence="3 12">Cofactor biosynthesis; riboflavin biosynthesis; 5-amino-6-(D-ribitylamino)uracil from GTP: step 3/4.</text>
</comment>
<keyword evidence="12 17" id="KW-0378">Hydrolase</keyword>
<feature type="binding site" evidence="14">
    <location>
        <position position="180"/>
    </location>
    <ligand>
        <name>NADP(+)</name>
        <dbReference type="ChEBI" id="CHEBI:58349"/>
    </ligand>
</feature>
<dbReference type="InterPro" id="IPR002734">
    <property type="entry name" value="RibDG_C"/>
</dbReference>
<dbReference type="CDD" id="cd01284">
    <property type="entry name" value="Riboflavin_deaminase-reductase"/>
    <property type="match status" value="1"/>
</dbReference>
<evidence type="ECO:0000256" key="3">
    <source>
        <dbReference type="ARBA" id="ARBA00004910"/>
    </source>
</evidence>
<dbReference type="RefSeq" id="WP_023953342.1">
    <property type="nucleotide sequence ID" value="NZ_AYSV01000138.1"/>
</dbReference>
<dbReference type="Gene3D" id="3.40.430.10">
    <property type="entry name" value="Dihydrofolate Reductase, subunit A"/>
    <property type="match status" value="1"/>
</dbReference>
<dbReference type="PATRIC" id="fig|1414851.3.peg.2573"/>
<evidence type="ECO:0000256" key="12">
    <source>
        <dbReference type="PIRNR" id="PIRNR006769"/>
    </source>
</evidence>
<dbReference type="InterPro" id="IPR024072">
    <property type="entry name" value="DHFR-like_dom_sf"/>
</dbReference>
<comment type="similarity">
    <text evidence="5 12">In the C-terminal section; belongs to the HTP reductase family.</text>
</comment>